<dbReference type="AlphaFoldDB" id="A0AAQ4EJ57"/>
<name>A0AAQ4EJ57_AMBAM</name>
<comment type="caution">
    <text evidence="2">The sequence shown here is derived from an EMBL/GenBank/DDBJ whole genome shotgun (WGS) entry which is preliminary data.</text>
</comment>
<feature type="compositionally biased region" description="Basic and acidic residues" evidence="1">
    <location>
        <begin position="90"/>
        <end position="100"/>
    </location>
</feature>
<protein>
    <submittedName>
        <fullName evidence="2">Uncharacterized protein</fullName>
    </submittedName>
</protein>
<feature type="compositionally biased region" description="Low complexity" evidence="1">
    <location>
        <begin position="125"/>
        <end position="144"/>
    </location>
</feature>
<gene>
    <name evidence="2" type="ORF">V5799_010778</name>
</gene>
<feature type="region of interest" description="Disordered" evidence="1">
    <location>
        <begin position="71"/>
        <end position="145"/>
    </location>
</feature>
<evidence type="ECO:0000256" key="1">
    <source>
        <dbReference type="SAM" id="MobiDB-lite"/>
    </source>
</evidence>
<dbReference type="EMBL" id="JARKHS020015143">
    <property type="protein sequence ID" value="KAK8774694.1"/>
    <property type="molecule type" value="Genomic_DNA"/>
</dbReference>
<evidence type="ECO:0000313" key="3">
    <source>
        <dbReference type="Proteomes" id="UP001321473"/>
    </source>
</evidence>
<organism evidence="2 3">
    <name type="scientific">Amblyomma americanum</name>
    <name type="common">Lone star tick</name>
    <dbReference type="NCBI Taxonomy" id="6943"/>
    <lineage>
        <taxon>Eukaryota</taxon>
        <taxon>Metazoa</taxon>
        <taxon>Ecdysozoa</taxon>
        <taxon>Arthropoda</taxon>
        <taxon>Chelicerata</taxon>
        <taxon>Arachnida</taxon>
        <taxon>Acari</taxon>
        <taxon>Parasitiformes</taxon>
        <taxon>Ixodida</taxon>
        <taxon>Ixodoidea</taxon>
        <taxon>Ixodidae</taxon>
        <taxon>Amblyomminae</taxon>
        <taxon>Amblyomma</taxon>
    </lineage>
</organism>
<keyword evidence="3" id="KW-1185">Reference proteome</keyword>
<evidence type="ECO:0000313" key="2">
    <source>
        <dbReference type="EMBL" id="KAK8774694.1"/>
    </source>
</evidence>
<dbReference type="Proteomes" id="UP001321473">
    <property type="component" value="Unassembled WGS sequence"/>
</dbReference>
<reference evidence="2 3" key="1">
    <citation type="journal article" date="2023" name="Arcadia Sci">
        <title>De novo assembly of a long-read Amblyomma americanum tick genome.</title>
        <authorList>
            <person name="Chou S."/>
            <person name="Poskanzer K.E."/>
            <person name="Rollins M."/>
            <person name="Thuy-Boun P.S."/>
        </authorList>
    </citation>
    <scope>NUCLEOTIDE SEQUENCE [LARGE SCALE GENOMIC DNA]</scope>
    <source>
        <strain evidence="2">F_SG_1</strain>
        <tissue evidence="2">Salivary glands</tissue>
    </source>
</reference>
<feature type="compositionally biased region" description="Polar residues" evidence="1">
    <location>
        <begin position="78"/>
        <end position="89"/>
    </location>
</feature>
<sequence>MHHLRAPHSQGERGKMKRKRSWATCSIRWPLPGERSALACLKRCSPFDILRTPSESMALFFSSASSSSAEDLADAHSQPISPDAANTANGHDDLSERTPQDDLAGYGADSSVDPDSGTEGADYVASTCAGSSRSSSSTETSAASLNQAPARRGISFCIWPDEGFELLEQLYRLPQSLSLPECIRAPVLLGGGPVQGSGGHRVSAVRRALSTAAAH</sequence>
<proteinExistence type="predicted"/>
<accession>A0AAQ4EJ57</accession>